<evidence type="ECO:0000259" key="4">
    <source>
        <dbReference type="PROSITE" id="PS50043"/>
    </source>
</evidence>
<dbReference type="InterPro" id="IPR011006">
    <property type="entry name" value="CheY-like_superfamily"/>
</dbReference>
<dbReference type="SUPFAM" id="SSF46894">
    <property type="entry name" value="C-terminal effector domain of the bipartite response regulators"/>
    <property type="match status" value="1"/>
</dbReference>
<protein>
    <submittedName>
        <fullName evidence="6">Response regulator transcription factor</fullName>
    </submittedName>
</protein>
<dbReference type="KEGG" id="tvl:FAZ95_25885"/>
<evidence type="ECO:0000313" key="6">
    <source>
        <dbReference type="EMBL" id="QCP54836.1"/>
    </source>
</evidence>
<dbReference type="PROSITE" id="PS50110">
    <property type="entry name" value="RESPONSE_REGULATORY"/>
    <property type="match status" value="1"/>
</dbReference>
<dbReference type="InterPro" id="IPR039420">
    <property type="entry name" value="WalR-like"/>
</dbReference>
<dbReference type="SMART" id="SM00448">
    <property type="entry name" value="REC"/>
    <property type="match status" value="1"/>
</dbReference>
<evidence type="ECO:0000256" key="2">
    <source>
        <dbReference type="ARBA" id="ARBA00023125"/>
    </source>
</evidence>
<dbReference type="SUPFAM" id="SSF52172">
    <property type="entry name" value="CheY-like"/>
    <property type="match status" value="1"/>
</dbReference>
<keyword evidence="1 3" id="KW-0597">Phosphoprotein</keyword>
<dbReference type="GO" id="GO:0006355">
    <property type="term" value="P:regulation of DNA-templated transcription"/>
    <property type="evidence" value="ECO:0007669"/>
    <property type="project" value="InterPro"/>
</dbReference>
<dbReference type="AlphaFoldDB" id="A0A4P8J1W6"/>
<dbReference type="Gene3D" id="3.40.50.2300">
    <property type="match status" value="1"/>
</dbReference>
<dbReference type="InterPro" id="IPR001789">
    <property type="entry name" value="Sig_transdc_resp-reg_receiver"/>
</dbReference>
<evidence type="ECO:0000256" key="3">
    <source>
        <dbReference type="PROSITE-ProRule" id="PRU00169"/>
    </source>
</evidence>
<dbReference type="PRINTS" id="PR00038">
    <property type="entry name" value="HTHLUXR"/>
</dbReference>
<feature type="domain" description="HTH luxR-type" evidence="4">
    <location>
        <begin position="151"/>
        <end position="216"/>
    </location>
</feature>
<dbReference type="GO" id="GO:0000160">
    <property type="term" value="P:phosphorelay signal transduction system"/>
    <property type="evidence" value="ECO:0007669"/>
    <property type="project" value="InterPro"/>
</dbReference>
<feature type="domain" description="Response regulatory" evidence="5">
    <location>
        <begin position="1"/>
        <end position="105"/>
    </location>
</feature>
<dbReference type="PROSITE" id="PS50043">
    <property type="entry name" value="HTH_LUXR_2"/>
    <property type="match status" value="1"/>
</dbReference>
<feature type="modified residue" description="4-aspartylphosphate" evidence="3">
    <location>
        <position position="38"/>
    </location>
</feature>
<keyword evidence="2" id="KW-0238">DNA-binding</keyword>
<sequence length="218" mass="23443">MRICLSGQPDIEVVGCFERSRDLLQWMRKNRADVLVLDYSLGPGEIDGIALIRAIRSRFAGSRIVISSSFNAPTTVVLTAMAGASGFFSKEQHLSELVGAIRRVNAGGTYCDPSLGMGVAVASTHLGMHAPPSAAECAEADGTVDGNCRAALSPKLVLSPREYDVLRCCLAGMSLMDIAHKFSRSPKTISTQKNAAYRKLGIQSDIELFGRFQDFTLA</sequence>
<proteinExistence type="predicted"/>
<dbReference type="Pfam" id="PF00072">
    <property type="entry name" value="Response_reg"/>
    <property type="match status" value="1"/>
</dbReference>
<reference evidence="6 7" key="1">
    <citation type="submission" date="2019-05" db="EMBL/GenBank/DDBJ databases">
        <title>Burkholderia sp. DHOD12, isolated from subtropical forest soil.</title>
        <authorList>
            <person name="Gao Z.-H."/>
            <person name="Qiu L.-H."/>
        </authorList>
    </citation>
    <scope>NUCLEOTIDE SEQUENCE [LARGE SCALE GENOMIC DNA]</scope>
    <source>
        <strain evidence="6 7">DHOD12</strain>
    </source>
</reference>
<dbReference type="PANTHER" id="PTHR43214">
    <property type="entry name" value="TWO-COMPONENT RESPONSE REGULATOR"/>
    <property type="match status" value="1"/>
</dbReference>
<gene>
    <name evidence="6" type="ORF">FAZ95_25885</name>
</gene>
<organism evidence="6 7">
    <name type="scientific">Trinickia violacea</name>
    <dbReference type="NCBI Taxonomy" id="2571746"/>
    <lineage>
        <taxon>Bacteria</taxon>
        <taxon>Pseudomonadati</taxon>
        <taxon>Pseudomonadota</taxon>
        <taxon>Betaproteobacteria</taxon>
        <taxon>Burkholderiales</taxon>
        <taxon>Burkholderiaceae</taxon>
        <taxon>Trinickia</taxon>
    </lineage>
</organism>
<dbReference type="Proteomes" id="UP000298656">
    <property type="component" value="Chromosome 2"/>
</dbReference>
<dbReference type="Pfam" id="PF00196">
    <property type="entry name" value="GerE"/>
    <property type="match status" value="1"/>
</dbReference>
<keyword evidence="7" id="KW-1185">Reference proteome</keyword>
<dbReference type="SMART" id="SM00421">
    <property type="entry name" value="HTH_LUXR"/>
    <property type="match status" value="1"/>
</dbReference>
<accession>A0A4P8J1W6</accession>
<name>A0A4P8J1W6_9BURK</name>
<dbReference type="InterPro" id="IPR058245">
    <property type="entry name" value="NreC/VraR/RcsB-like_REC"/>
</dbReference>
<dbReference type="PANTHER" id="PTHR43214:SF17">
    <property type="entry name" value="TRANSCRIPTIONAL REGULATORY PROTEIN RCSB"/>
    <property type="match status" value="1"/>
</dbReference>
<evidence type="ECO:0000259" key="5">
    <source>
        <dbReference type="PROSITE" id="PS50110"/>
    </source>
</evidence>
<dbReference type="InterPro" id="IPR016032">
    <property type="entry name" value="Sig_transdc_resp-reg_C-effctor"/>
</dbReference>
<dbReference type="CDD" id="cd06170">
    <property type="entry name" value="LuxR_C_like"/>
    <property type="match status" value="1"/>
</dbReference>
<dbReference type="EMBL" id="CP040078">
    <property type="protein sequence ID" value="QCP54836.1"/>
    <property type="molecule type" value="Genomic_DNA"/>
</dbReference>
<evidence type="ECO:0000313" key="7">
    <source>
        <dbReference type="Proteomes" id="UP000298656"/>
    </source>
</evidence>
<dbReference type="InterPro" id="IPR000792">
    <property type="entry name" value="Tscrpt_reg_LuxR_C"/>
</dbReference>
<evidence type="ECO:0000256" key="1">
    <source>
        <dbReference type="ARBA" id="ARBA00022553"/>
    </source>
</evidence>
<dbReference type="CDD" id="cd17535">
    <property type="entry name" value="REC_NarL-like"/>
    <property type="match status" value="1"/>
</dbReference>
<dbReference type="GO" id="GO:0003677">
    <property type="term" value="F:DNA binding"/>
    <property type="evidence" value="ECO:0007669"/>
    <property type="project" value="UniProtKB-KW"/>
</dbReference>
<dbReference type="OrthoDB" id="9796655at2"/>